<dbReference type="AlphaFoldDB" id="A0A1D1YJP6"/>
<feature type="compositionally biased region" description="Pro residues" evidence="3">
    <location>
        <begin position="13"/>
        <end position="24"/>
    </location>
</feature>
<reference evidence="5" key="1">
    <citation type="submission" date="2015-07" db="EMBL/GenBank/DDBJ databases">
        <title>Transcriptome Assembly of Anthurium amnicola.</title>
        <authorList>
            <person name="Suzuki J."/>
        </authorList>
    </citation>
    <scope>NUCLEOTIDE SEQUENCE</scope>
</reference>
<feature type="domain" description="NET" evidence="4">
    <location>
        <begin position="94"/>
        <end position="175"/>
    </location>
</feature>
<evidence type="ECO:0000256" key="2">
    <source>
        <dbReference type="ARBA" id="ARBA00023163"/>
    </source>
</evidence>
<feature type="non-terminal residue" evidence="5">
    <location>
        <position position="1"/>
    </location>
</feature>
<evidence type="ECO:0000256" key="1">
    <source>
        <dbReference type="ARBA" id="ARBA00023015"/>
    </source>
</evidence>
<dbReference type="EMBL" id="GDJX01013102">
    <property type="protein sequence ID" value="JAT54834.1"/>
    <property type="molecule type" value="Transcribed_RNA"/>
</dbReference>
<keyword evidence="2" id="KW-0804">Transcription</keyword>
<evidence type="ECO:0000259" key="4">
    <source>
        <dbReference type="PROSITE" id="PS51525"/>
    </source>
</evidence>
<evidence type="ECO:0000256" key="3">
    <source>
        <dbReference type="SAM" id="MobiDB-lite"/>
    </source>
</evidence>
<proteinExistence type="predicted"/>
<accession>A0A1D1YJP6</accession>
<dbReference type="Pfam" id="PF17035">
    <property type="entry name" value="BET"/>
    <property type="match status" value="1"/>
</dbReference>
<dbReference type="InterPro" id="IPR027353">
    <property type="entry name" value="NET_dom"/>
</dbReference>
<feature type="compositionally biased region" description="Basic and acidic residues" evidence="3">
    <location>
        <begin position="95"/>
        <end position="111"/>
    </location>
</feature>
<dbReference type="Gene3D" id="1.20.1270.220">
    <property type="match status" value="1"/>
</dbReference>
<feature type="compositionally biased region" description="Basic and acidic residues" evidence="3">
    <location>
        <begin position="211"/>
        <end position="221"/>
    </location>
</feature>
<protein>
    <submittedName>
        <fullName evidence="5">Transcription factor GTE2</fullName>
    </submittedName>
</protein>
<organism evidence="5">
    <name type="scientific">Anthurium amnicola</name>
    <dbReference type="NCBI Taxonomy" id="1678845"/>
    <lineage>
        <taxon>Eukaryota</taxon>
        <taxon>Viridiplantae</taxon>
        <taxon>Streptophyta</taxon>
        <taxon>Embryophyta</taxon>
        <taxon>Tracheophyta</taxon>
        <taxon>Spermatophyta</taxon>
        <taxon>Magnoliopsida</taxon>
        <taxon>Liliopsida</taxon>
        <taxon>Araceae</taxon>
        <taxon>Pothoideae</taxon>
        <taxon>Potheae</taxon>
        <taxon>Anthurium</taxon>
    </lineage>
</organism>
<sequence length="290" mass="30741">EEEKKRKSSSSRHPPPQVPVPPEAPGRLSSPAPAKLLPASSSVAAVPTPEVPVRSPSPVPPAAAAAVQPVAPQPRVPPPPVLMSRAAMGKQPKPKAKEPNKREMSFEEKSKLSMGLQSLPQDKMGQVLQIVRRRNPDPSLQGDEIELDFEVLDTETLWELDRFVCNCKKMMSKMKRQVAMLPAGPAAAETKVDIVEKTNVAAAGMETSEPAQEKKGKKGGEGGEEDVDIGEDMPSSHFPPVEIEKDTGYHSESSSSSSSSSDSSSSSGSDSRSSSESESDADEAQSPGVG</sequence>
<feature type="region of interest" description="Disordered" evidence="3">
    <location>
        <begin position="202"/>
        <end position="290"/>
    </location>
</feature>
<dbReference type="PANTHER" id="PTHR45926">
    <property type="entry name" value="OSJNBA0053K19.4 PROTEIN"/>
    <property type="match status" value="1"/>
</dbReference>
<feature type="compositionally biased region" description="Low complexity" evidence="3">
    <location>
        <begin position="251"/>
        <end position="276"/>
    </location>
</feature>
<dbReference type="InterPro" id="IPR038336">
    <property type="entry name" value="NET_sf"/>
</dbReference>
<gene>
    <name evidence="5" type="primary">GTE2_1</name>
    <name evidence="5" type="ORF">g.75118</name>
</gene>
<evidence type="ECO:0000313" key="5">
    <source>
        <dbReference type="EMBL" id="JAT54834.1"/>
    </source>
</evidence>
<keyword evidence="1" id="KW-0805">Transcription regulation</keyword>
<feature type="compositionally biased region" description="Pro residues" evidence="3">
    <location>
        <begin position="71"/>
        <end position="81"/>
    </location>
</feature>
<feature type="region of interest" description="Disordered" evidence="3">
    <location>
        <begin position="1"/>
        <end position="121"/>
    </location>
</feature>
<feature type="compositionally biased region" description="Basic residues" evidence="3">
    <location>
        <begin position="1"/>
        <end position="10"/>
    </location>
</feature>
<dbReference type="PROSITE" id="PS51525">
    <property type="entry name" value="NET"/>
    <property type="match status" value="1"/>
</dbReference>
<name>A0A1D1YJP6_9ARAE</name>
<feature type="compositionally biased region" description="Acidic residues" evidence="3">
    <location>
        <begin position="222"/>
        <end position="231"/>
    </location>
</feature>